<evidence type="ECO:0000256" key="1">
    <source>
        <dbReference type="ARBA" id="ARBA00023125"/>
    </source>
</evidence>
<accession>T1C954</accession>
<gene>
    <name evidence="3" type="ORF">B1A_09520</name>
</gene>
<organism evidence="3">
    <name type="scientific">mine drainage metagenome</name>
    <dbReference type="NCBI Taxonomy" id="410659"/>
    <lineage>
        <taxon>unclassified sequences</taxon>
        <taxon>metagenomes</taxon>
        <taxon>ecological metagenomes</taxon>
    </lineage>
</organism>
<feature type="compositionally biased region" description="Basic and acidic residues" evidence="2">
    <location>
        <begin position="160"/>
        <end position="179"/>
    </location>
</feature>
<name>T1C954_9ZZZZ</name>
<dbReference type="Gene3D" id="1.10.150.130">
    <property type="match status" value="1"/>
</dbReference>
<dbReference type="AlphaFoldDB" id="T1C954"/>
<evidence type="ECO:0000256" key="2">
    <source>
        <dbReference type="SAM" id="MobiDB-lite"/>
    </source>
</evidence>
<reference evidence="3" key="1">
    <citation type="submission" date="2013-08" db="EMBL/GenBank/DDBJ databases">
        <authorList>
            <person name="Mendez C."/>
            <person name="Richter M."/>
            <person name="Ferrer M."/>
            <person name="Sanchez J."/>
        </authorList>
    </citation>
    <scope>NUCLEOTIDE SEQUENCE</scope>
</reference>
<dbReference type="GO" id="GO:0003677">
    <property type="term" value="F:DNA binding"/>
    <property type="evidence" value="ECO:0007669"/>
    <property type="project" value="UniProtKB-KW"/>
</dbReference>
<proteinExistence type="predicted"/>
<sequence>MASIRQLPSGLYHARVRRQGQPEQAKSFHLRLDAEAWARKIESEQERGAWRDTGEADRTTLREALDRYAREVTPRKRGAVQELSILRTLREERIAGQALSRIGGHEVDALCEQWRGAGYKPASISRRAAVLRHVFTVAAKKWGMPGLHNPVRDVTLPADDNARTRRVSDSRDRCALHGH</sequence>
<protein>
    <submittedName>
        <fullName evidence="3">Shufflon-specific recombinase</fullName>
    </submittedName>
</protein>
<dbReference type="InterPro" id="IPR010998">
    <property type="entry name" value="Integrase_recombinase_N"/>
</dbReference>
<keyword evidence="1" id="KW-0238">DNA-binding</keyword>
<feature type="non-terminal residue" evidence="3">
    <location>
        <position position="179"/>
    </location>
</feature>
<comment type="caution">
    <text evidence="3">The sequence shown here is derived from an EMBL/GenBank/DDBJ whole genome shotgun (WGS) entry which is preliminary data.</text>
</comment>
<dbReference type="SUPFAM" id="SSF56349">
    <property type="entry name" value="DNA breaking-rejoining enzymes"/>
    <property type="match status" value="1"/>
</dbReference>
<evidence type="ECO:0000313" key="3">
    <source>
        <dbReference type="EMBL" id="EQD61979.1"/>
    </source>
</evidence>
<dbReference type="InterPro" id="IPR011010">
    <property type="entry name" value="DNA_brk_join_enz"/>
</dbReference>
<dbReference type="EMBL" id="AUZX01006794">
    <property type="protein sequence ID" value="EQD61979.1"/>
    <property type="molecule type" value="Genomic_DNA"/>
</dbReference>
<reference evidence="3" key="2">
    <citation type="journal article" date="2014" name="ISME J.">
        <title>Microbial stratification in low pH oxic and suboxic macroscopic growths along an acid mine drainage.</title>
        <authorList>
            <person name="Mendez-Garcia C."/>
            <person name="Mesa V."/>
            <person name="Sprenger R.R."/>
            <person name="Richter M."/>
            <person name="Diez M.S."/>
            <person name="Solano J."/>
            <person name="Bargiela R."/>
            <person name="Golyshina O.V."/>
            <person name="Manteca A."/>
            <person name="Ramos J.L."/>
            <person name="Gallego J.R."/>
            <person name="Llorente I."/>
            <person name="Martins Dos Santos V.A."/>
            <person name="Jensen O.N."/>
            <person name="Pelaez A.I."/>
            <person name="Sanchez J."/>
            <person name="Ferrer M."/>
        </authorList>
    </citation>
    <scope>NUCLEOTIDE SEQUENCE</scope>
</reference>
<feature type="region of interest" description="Disordered" evidence="2">
    <location>
        <begin position="148"/>
        <end position="179"/>
    </location>
</feature>